<comment type="caution">
    <text evidence="2">The sequence shown here is derived from an EMBL/GenBank/DDBJ whole genome shotgun (WGS) entry which is preliminary data.</text>
</comment>
<gene>
    <name evidence="2" type="ORF">Acr_24g0005230</name>
</gene>
<dbReference type="OrthoDB" id="1622315at2759"/>
<keyword evidence="3" id="KW-1185">Reference proteome</keyword>
<evidence type="ECO:0000313" key="3">
    <source>
        <dbReference type="Proteomes" id="UP000585474"/>
    </source>
</evidence>
<dbReference type="InterPro" id="IPR026960">
    <property type="entry name" value="RVT-Znf"/>
</dbReference>
<reference evidence="2 3" key="1">
    <citation type="submission" date="2019-07" db="EMBL/GenBank/DDBJ databases">
        <title>De Novo Assembly of kiwifruit Actinidia rufa.</title>
        <authorList>
            <person name="Sugita-Konishi S."/>
            <person name="Sato K."/>
            <person name="Mori E."/>
            <person name="Abe Y."/>
            <person name="Kisaki G."/>
            <person name="Hamano K."/>
            <person name="Suezawa K."/>
            <person name="Otani M."/>
            <person name="Fukuda T."/>
            <person name="Manabe T."/>
            <person name="Gomi K."/>
            <person name="Tabuchi M."/>
            <person name="Akimitsu K."/>
            <person name="Kataoka I."/>
        </authorList>
    </citation>
    <scope>NUCLEOTIDE SEQUENCE [LARGE SCALE GENOMIC DNA]</scope>
    <source>
        <strain evidence="3">cv. Fuchu</strain>
    </source>
</reference>
<dbReference type="PANTHER" id="PTHR33116:SF84">
    <property type="entry name" value="RNA-DIRECTED DNA POLYMERASE"/>
    <property type="match status" value="1"/>
</dbReference>
<dbReference type="Proteomes" id="UP000585474">
    <property type="component" value="Unassembled WGS sequence"/>
</dbReference>
<name>A0A7J0GU63_9ERIC</name>
<proteinExistence type="predicted"/>
<feature type="domain" description="Reverse transcriptase zinc-binding" evidence="1">
    <location>
        <begin position="216"/>
        <end position="272"/>
    </location>
</feature>
<evidence type="ECO:0000313" key="2">
    <source>
        <dbReference type="EMBL" id="GFZ14333.1"/>
    </source>
</evidence>
<dbReference type="Pfam" id="PF13966">
    <property type="entry name" value="zf-RVT"/>
    <property type="match status" value="1"/>
</dbReference>
<accession>A0A7J0GU63</accession>
<organism evidence="2 3">
    <name type="scientific">Actinidia rufa</name>
    <dbReference type="NCBI Taxonomy" id="165716"/>
    <lineage>
        <taxon>Eukaryota</taxon>
        <taxon>Viridiplantae</taxon>
        <taxon>Streptophyta</taxon>
        <taxon>Embryophyta</taxon>
        <taxon>Tracheophyta</taxon>
        <taxon>Spermatophyta</taxon>
        <taxon>Magnoliopsida</taxon>
        <taxon>eudicotyledons</taxon>
        <taxon>Gunneridae</taxon>
        <taxon>Pentapetalae</taxon>
        <taxon>asterids</taxon>
        <taxon>Ericales</taxon>
        <taxon>Actinidiaceae</taxon>
        <taxon>Actinidia</taxon>
    </lineage>
</organism>
<dbReference type="PANTHER" id="PTHR33116">
    <property type="entry name" value="REVERSE TRANSCRIPTASE ZINC-BINDING DOMAIN-CONTAINING PROTEIN-RELATED-RELATED"/>
    <property type="match status" value="1"/>
</dbReference>
<evidence type="ECO:0000259" key="1">
    <source>
        <dbReference type="Pfam" id="PF13966"/>
    </source>
</evidence>
<protein>
    <recommendedName>
        <fullName evidence="1">Reverse transcriptase zinc-binding domain-containing protein</fullName>
    </recommendedName>
</protein>
<sequence length="393" mass="44872">MLMKELNHFGDCSGLRISFAKSSILSTGICSSDLEEIMEITGFTQGSFPFRYLGIPVADSRLSIAQFSPFIDKISNYINDWAGSSISYTSRTELVRNFLWGGKCNVFKQPLVAWKEITLPKIEGGFGIRNPKVWNKALLSKILWDIQSKKDSLWVHWVHHFYLKCKSFWAYKIKYDDSPLSKQIIALRDELIAFEETKHAAIQKLNQWSINGEMQSKLAYDHFRPRGIKLKWPKIIWNSNTIPKQAFIFWLGMKGKLLTKDRLHDPQVIKESRGTGVQAKMKKLALASSTYFLWEARNLRIFEGKVQSPKAGPSLPVHLTVGLCLGEEKVLMLVLVYDDAQLDMPAAIMIFCWLAWFSPGVEALDPKFYLDLDGCCWSWCVADGLVLILGPYL</sequence>
<dbReference type="AlphaFoldDB" id="A0A7J0GU63"/>
<dbReference type="EMBL" id="BJWL01000024">
    <property type="protein sequence ID" value="GFZ14333.1"/>
    <property type="molecule type" value="Genomic_DNA"/>
</dbReference>